<dbReference type="InterPro" id="IPR052518">
    <property type="entry name" value="CHR_Transporter"/>
</dbReference>
<evidence type="ECO:0000256" key="1">
    <source>
        <dbReference type="ARBA" id="ARBA00004651"/>
    </source>
</evidence>
<dbReference type="InterPro" id="IPR003370">
    <property type="entry name" value="Chromate_transpt"/>
</dbReference>
<dbReference type="PANTHER" id="PTHR43663:SF2">
    <property type="entry name" value="CHROMATE TRANSPORT PROTEIN-RELATED"/>
    <property type="match status" value="1"/>
</dbReference>
<feature type="transmembrane region" description="Helical" evidence="7">
    <location>
        <begin position="61"/>
        <end position="80"/>
    </location>
</feature>
<dbReference type="PANTHER" id="PTHR43663">
    <property type="entry name" value="CHROMATE TRANSPORT PROTEIN-RELATED"/>
    <property type="match status" value="1"/>
</dbReference>
<feature type="transmembrane region" description="Helical" evidence="7">
    <location>
        <begin position="92"/>
        <end position="112"/>
    </location>
</feature>
<evidence type="ECO:0000256" key="4">
    <source>
        <dbReference type="ARBA" id="ARBA00022692"/>
    </source>
</evidence>
<dbReference type="RefSeq" id="WP_154405012.1">
    <property type="nucleotide sequence ID" value="NZ_VUNR01000001.1"/>
</dbReference>
<evidence type="ECO:0000256" key="5">
    <source>
        <dbReference type="ARBA" id="ARBA00022989"/>
    </source>
</evidence>
<accession>A0A6I2UFC7</accession>
<evidence type="ECO:0000256" key="3">
    <source>
        <dbReference type="ARBA" id="ARBA00022475"/>
    </source>
</evidence>
<comment type="subcellular location">
    <subcellularLocation>
        <location evidence="1">Cell membrane</location>
        <topology evidence="1">Multi-pass membrane protein</topology>
    </subcellularLocation>
</comment>
<keyword evidence="4 7" id="KW-0812">Transmembrane</keyword>
<dbReference type="AlphaFoldDB" id="A0A6I2UFC7"/>
<dbReference type="GO" id="GO:0005886">
    <property type="term" value="C:plasma membrane"/>
    <property type="evidence" value="ECO:0007669"/>
    <property type="project" value="UniProtKB-SubCell"/>
</dbReference>
<keyword evidence="6 7" id="KW-0472">Membrane</keyword>
<keyword evidence="3" id="KW-1003">Cell membrane</keyword>
<reference evidence="8 9" key="1">
    <citation type="submission" date="2019-08" db="EMBL/GenBank/DDBJ databases">
        <title>In-depth cultivation of the pig gut microbiome towards novel bacterial diversity and tailored functional studies.</title>
        <authorList>
            <person name="Wylensek D."/>
            <person name="Hitch T.C.A."/>
            <person name="Clavel T."/>
        </authorList>
    </citation>
    <scope>NUCLEOTIDE SEQUENCE [LARGE SCALE GENOMIC DNA]</scope>
    <source>
        <strain evidence="8 9">WCA-693-APC-5D-A</strain>
    </source>
</reference>
<dbReference type="Pfam" id="PF02417">
    <property type="entry name" value="Chromate_transp"/>
    <property type="match status" value="1"/>
</dbReference>
<comment type="caution">
    <text evidence="8">The sequence shown here is derived from an EMBL/GenBank/DDBJ whole genome shotgun (WGS) entry which is preliminary data.</text>
</comment>
<evidence type="ECO:0000256" key="7">
    <source>
        <dbReference type="SAM" id="Phobius"/>
    </source>
</evidence>
<keyword evidence="9" id="KW-1185">Reference proteome</keyword>
<name>A0A6I2UFC7_9FIRM</name>
<protein>
    <submittedName>
        <fullName evidence="8">Chromate transporter</fullName>
    </submittedName>
</protein>
<evidence type="ECO:0000256" key="2">
    <source>
        <dbReference type="ARBA" id="ARBA00005262"/>
    </source>
</evidence>
<dbReference type="Proteomes" id="UP000433181">
    <property type="component" value="Unassembled WGS sequence"/>
</dbReference>
<dbReference type="EMBL" id="VUNR01000001">
    <property type="protein sequence ID" value="MSU07456.1"/>
    <property type="molecule type" value="Genomic_DNA"/>
</dbReference>
<sequence>MADTQKLSIKPGTGHFYWILFKSTFIISAFTVGGGMVIIPLLKAKFVDEYGWIDDKETLDIVAIAQSMPGVMAVNAAIMLGYRMSGIAGTMVTLLATIMPPLITMTIIAMFYDMFAHNQYIQMVLKGMQCGATAIIVNVVFNLVKKLIKKQLVLPILIFLGTMIAVLAFDVNLMYCVLADALLGLLLLRDAKYN</sequence>
<dbReference type="GeneID" id="96777362"/>
<gene>
    <name evidence="8" type="ORF">FYJ84_00360</name>
</gene>
<dbReference type="GO" id="GO:0015109">
    <property type="term" value="F:chromate transmembrane transporter activity"/>
    <property type="evidence" value="ECO:0007669"/>
    <property type="project" value="InterPro"/>
</dbReference>
<evidence type="ECO:0000313" key="9">
    <source>
        <dbReference type="Proteomes" id="UP000433181"/>
    </source>
</evidence>
<feature type="transmembrane region" description="Helical" evidence="7">
    <location>
        <begin position="156"/>
        <end position="188"/>
    </location>
</feature>
<feature type="transmembrane region" description="Helical" evidence="7">
    <location>
        <begin position="16"/>
        <end position="41"/>
    </location>
</feature>
<evidence type="ECO:0000313" key="8">
    <source>
        <dbReference type="EMBL" id="MSU07456.1"/>
    </source>
</evidence>
<organism evidence="8 9">
    <name type="scientific">Anaerovibrio slackiae</name>
    <dbReference type="NCBI Taxonomy" id="2652309"/>
    <lineage>
        <taxon>Bacteria</taxon>
        <taxon>Bacillati</taxon>
        <taxon>Bacillota</taxon>
        <taxon>Negativicutes</taxon>
        <taxon>Selenomonadales</taxon>
        <taxon>Selenomonadaceae</taxon>
        <taxon>Anaerovibrio</taxon>
    </lineage>
</organism>
<comment type="similarity">
    <text evidence="2">Belongs to the chromate ion transporter (CHR) (TC 2.A.51) family.</text>
</comment>
<proteinExistence type="inferred from homology"/>
<feature type="transmembrane region" description="Helical" evidence="7">
    <location>
        <begin position="124"/>
        <end position="144"/>
    </location>
</feature>
<evidence type="ECO:0000256" key="6">
    <source>
        <dbReference type="ARBA" id="ARBA00023136"/>
    </source>
</evidence>
<keyword evidence="5 7" id="KW-1133">Transmembrane helix</keyword>